<comment type="caution">
    <text evidence="2">The sequence shown here is derived from an EMBL/GenBank/DDBJ whole genome shotgun (WGS) entry which is preliminary data.</text>
</comment>
<proteinExistence type="predicted"/>
<dbReference type="EMBL" id="JARBJD010000099">
    <property type="protein sequence ID" value="KAK2952820.1"/>
    <property type="molecule type" value="Genomic_DNA"/>
</dbReference>
<sequence>MPLEQGAPPSQDEIARWSTYLSSCGFSIVSSRYQRFDSEFKGRSVQWKGTIKSIDSNILTIVIDHKDDLSFYPDIALFARRPTIQSNQDRIKVGEQLEFRAKFHSIPSEMTGSINMILSARNSSQSETLSISYEDFVKTIFTDLPDEPQQAFCDSWKGKPLSISGSVAKVDKPPAGVAPAAKLIINPSDGYASTDKVAVVIPNRHYSLFSQIEQLEPNTTFTFDGILAERRNEHRIVVESVKILKPGNKPLESSQSITANFSQIRNRFRESEAARPLAPAFRGPLKKQPSSSALVASPSAPKPLEINVDYKDKGSVSSIRNHFEKT</sequence>
<protein>
    <submittedName>
        <fullName evidence="2">Uncharacterized protein</fullName>
    </submittedName>
</protein>
<evidence type="ECO:0000256" key="1">
    <source>
        <dbReference type="SAM" id="MobiDB-lite"/>
    </source>
</evidence>
<organism evidence="2 3">
    <name type="scientific">Blattamonas nauphoetae</name>
    <dbReference type="NCBI Taxonomy" id="2049346"/>
    <lineage>
        <taxon>Eukaryota</taxon>
        <taxon>Metamonada</taxon>
        <taxon>Preaxostyla</taxon>
        <taxon>Oxymonadida</taxon>
        <taxon>Blattamonas</taxon>
    </lineage>
</organism>
<accession>A0ABQ9XMU7</accession>
<gene>
    <name evidence="2" type="ORF">BLNAU_12288</name>
</gene>
<evidence type="ECO:0000313" key="3">
    <source>
        <dbReference type="Proteomes" id="UP001281761"/>
    </source>
</evidence>
<feature type="region of interest" description="Disordered" evidence="1">
    <location>
        <begin position="280"/>
        <end position="299"/>
    </location>
</feature>
<reference evidence="2 3" key="1">
    <citation type="journal article" date="2022" name="bioRxiv">
        <title>Genomics of Preaxostyla Flagellates Illuminates Evolutionary Transitions and the Path Towards Mitochondrial Loss.</title>
        <authorList>
            <person name="Novak L.V.F."/>
            <person name="Treitli S.C."/>
            <person name="Pyrih J."/>
            <person name="Halakuc P."/>
            <person name="Pipaliya S.V."/>
            <person name="Vacek V."/>
            <person name="Brzon O."/>
            <person name="Soukal P."/>
            <person name="Eme L."/>
            <person name="Dacks J.B."/>
            <person name="Karnkowska A."/>
            <person name="Elias M."/>
            <person name="Hampl V."/>
        </authorList>
    </citation>
    <scope>NUCLEOTIDE SEQUENCE [LARGE SCALE GENOMIC DNA]</scope>
    <source>
        <strain evidence="2">NAU3</strain>
        <tissue evidence="2">Gut</tissue>
    </source>
</reference>
<evidence type="ECO:0000313" key="2">
    <source>
        <dbReference type="EMBL" id="KAK2952820.1"/>
    </source>
</evidence>
<keyword evidence="3" id="KW-1185">Reference proteome</keyword>
<feature type="compositionally biased region" description="Low complexity" evidence="1">
    <location>
        <begin position="289"/>
        <end position="299"/>
    </location>
</feature>
<name>A0ABQ9XMU7_9EUKA</name>
<dbReference type="Proteomes" id="UP001281761">
    <property type="component" value="Unassembled WGS sequence"/>
</dbReference>